<dbReference type="GeneID" id="111243206"/>
<keyword evidence="3" id="KW-1185">Reference proteome</keyword>
<dbReference type="PANTHER" id="PTHR14679:SF1">
    <property type="entry name" value="GEM-ASSOCIATED PROTEIN 7"/>
    <property type="match status" value="1"/>
</dbReference>
<dbReference type="PANTHER" id="PTHR14679">
    <property type="entry name" value="GEM-ASSOCIATED PROTEIN 7"/>
    <property type="match status" value="1"/>
</dbReference>
<protein>
    <submittedName>
        <fullName evidence="2">Uncharacterized protein</fullName>
    </submittedName>
</protein>
<sequence length="145" mass="15727">MPVLGSSKNSAQFSDLGMSDSAKVLARSRLRAHFLRTLSSLASEACPCSVRMVDGPPVTGVLRAADLGLEHLGVSQLATPIGTLTNAILRTCDIISITFHIDQLSTDAQKIADREDYDDNERERQPQSTSRNLRNQSKGTSLEDV</sequence>
<dbReference type="Proteomes" id="UP000594260">
    <property type="component" value="Unplaced"/>
</dbReference>
<dbReference type="GO" id="GO:0034719">
    <property type="term" value="C:SMN-Sm protein complex"/>
    <property type="evidence" value="ECO:0007669"/>
    <property type="project" value="InterPro"/>
</dbReference>
<accession>A0A7M7J4R4</accession>
<evidence type="ECO:0000313" key="3">
    <source>
        <dbReference type="Proteomes" id="UP000594260"/>
    </source>
</evidence>
<reference evidence="2" key="1">
    <citation type="submission" date="2021-01" db="UniProtKB">
        <authorList>
            <consortium name="EnsemblMetazoa"/>
        </authorList>
    </citation>
    <scope>IDENTIFICATION</scope>
</reference>
<feature type="region of interest" description="Disordered" evidence="1">
    <location>
        <begin position="113"/>
        <end position="145"/>
    </location>
</feature>
<dbReference type="AlphaFoldDB" id="A0A7M7J4R4"/>
<dbReference type="InParanoid" id="A0A7M7J4R4"/>
<evidence type="ECO:0000256" key="1">
    <source>
        <dbReference type="SAM" id="MobiDB-lite"/>
    </source>
</evidence>
<dbReference type="InterPro" id="IPR020338">
    <property type="entry name" value="SMN_gemin7"/>
</dbReference>
<dbReference type="EnsemblMetazoa" id="XM_022788426">
    <property type="protein sequence ID" value="XP_022644161"/>
    <property type="gene ID" value="LOC111243206"/>
</dbReference>
<dbReference type="Pfam" id="PF11095">
    <property type="entry name" value="Gemin7"/>
    <property type="match status" value="1"/>
</dbReference>
<dbReference type="KEGG" id="vde:111243206"/>
<evidence type="ECO:0000313" key="2">
    <source>
        <dbReference type="EnsemblMetazoa" id="XP_022644161"/>
    </source>
</evidence>
<proteinExistence type="predicted"/>
<dbReference type="OrthoDB" id="70763at2759"/>
<dbReference type="Gene3D" id="2.30.30.100">
    <property type="match status" value="1"/>
</dbReference>
<dbReference type="RefSeq" id="XP_022644161.1">
    <property type="nucleotide sequence ID" value="XM_022788426.1"/>
</dbReference>
<organism evidence="2 3">
    <name type="scientific">Varroa destructor</name>
    <name type="common">Honeybee mite</name>
    <dbReference type="NCBI Taxonomy" id="109461"/>
    <lineage>
        <taxon>Eukaryota</taxon>
        <taxon>Metazoa</taxon>
        <taxon>Ecdysozoa</taxon>
        <taxon>Arthropoda</taxon>
        <taxon>Chelicerata</taxon>
        <taxon>Arachnida</taxon>
        <taxon>Acari</taxon>
        <taxon>Parasitiformes</taxon>
        <taxon>Mesostigmata</taxon>
        <taxon>Gamasina</taxon>
        <taxon>Dermanyssoidea</taxon>
        <taxon>Varroidae</taxon>
        <taxon>Varroa</taxon>
    </lineage>
</organism>
<name>A0A7M7J4R4_VARDE</name>
<feature type="compositionally biased region" description="Polar residues" evidence="1">
    <location>
        <begin position="126"/>
        <end position="145"/>
    </location>
</feature>
<dbReference type="GO" id="GO:0000387">
    <property type="term" value="P:spliceosomal snRNP assembly"/>
    <property type="evidence" value="ECO:0007669"/>
    <property type="project" value="TreeGrafter"/>
</dbReference>